<evidence type="ECO:0000256" key="1">
    <source>
        <dbReference type="ARBA" id="ARBA00007274"/>
    </source>
</evidence>
<evidence type="ECO:0000256" key="2">
    <source>
        <dbReference type="ARBA" id="ARBA00022679"/>
    </source>
</evidence>
<keyword evidence="3" id="KW-0812">Transmembrane</keyword>
<dbReference type="InterPro" id="IPR051159">
    <property type="entry name" value="Hexapeptide_acetyltransf"/>
</dbReference>
<name>A0ABW6B9W5_9SPHI</name>
<proteinExistence type="inferred from homology"/>
<evidence type="ECO:0000256" key="3">
    <source>
        <dbReference type="SAM" id="Phobius"/>
    </source>
</evidence>
<dbReference type="InterPro" id="IPR011004">
    <property type="entry name" value="Trimer_LpxA-like_sf"/>
</dbReference>
<dbReference type="InterPro" id="IPR001451">
    <property type="entry name" value="Hexapep"/>
</dbReference>
<evidence type="ECO:0000313" key="5">
    <source>
        <dbReference type="Proteomes" id="UP001597560"/>
    </source>
</evidence>
<dbReference type="EMBL" id="JBHUPA010000029">
    <property type="protein sequence ID" value="MFD2965383.1"/>
    <property type="molecule type" value="Genomic_DNA"/>
</dbReference>
<protein>
    <submittedName>
        <fullName evidence="4">WcaF family extracellular polysaccharide biosynthesis acetyltransferase</fullName>
    </submittedName>
</protein>
<dbReference type="PANTHER" id="PTHR23416:SF23">
    <property type="entry name" value="ACETYLTRANSFERASE C18B11.09C-RELATED"/>
    <property type="match status" value="1"/>
</dbReference>
<dbReference type="PANTHER" id="PTHR23416">
    <property type="entry name" value="SIALIC ACID SYNTHASE-RELATED"/>
    <property type="match status" value="1"/>
</dbReference>
<comment type="caution">
    <text evidence="4">The sequence shown here is derived from an EMBL/GenBank/DDBJ whole genome shotgun (WGS) entry which is preliminary data.</text>
</comment>
<dbReference type="SUPFAM" id="SSF51161">
    <property type="entry name" value="Trimeric LpxA-like enzymes"/>
    <property type="match status" value="1"/>
</dbReference>
<organism evidence="4 5">
    <name type="scientific">Olivibacter jilunii</name>
    <dbReference type="NCBI Taxonomy" id="985016"/>
    <lineage>
        <taxon>Bacteria</taxon>
        <taxon>Pseudomonadati</taxon>
        <taxon>Bacteroidota</taxon>
        <taxon>Sphingobacteriia</taxon>
        <taxon>Sphingobacteriales</taxon>
        <taxon>Sphingobacteriaceae</taxon>
        <taxon>Olivibacter</taxon>
    </lineage>
</organism>
<dbReference type="Gene3D" id="2.160.10.10">
    <property type="entry name" value="Hexapeptide repeat proteins"/>
    <property type="match status" value="1"/>
</dbReference>
<keyword evidence="3" id="KW-1133">Transmembrane helix</keyword>
<dbReference type="Pfam" id="PF00132">
    <property type="entry name" value="Hexapep"/>
    <property type="match status" value="1"/>
</dbReference>
<dbReference type="RefSeq" id="WP_377613358.1">
    <property type="nucleotide sequence ID" value="NZ_JBHUPA010000029.1"/>
</dbReference>
<sequence length="191" mass="21239">MRNNINKESKVDLGAFNASAGLDRGASRFKEILWYCVKVLFFLSSIPFPNGFKRKILIWFGAKIGRGLVIKPRVNIHFPWKMVAGQNLWLGEEVFILNFEGVSIGDNVCISQRSFLCGGNHNYREFNMPYKNGPIVLDSGCWVGASCFVGPNVEIATDTIIAAGSVITKSTEGNSIYRGNPAVRVSTRWKD</sequence>
<gene>
    <name evidence="4" type="ORF">ACFS6J_26515</name>
</gene>
<keyword evidence="3" id="KW-0472">Membrane</keyword>
<reference evidence="5" key="1">
    <citation type="journal article" date="2019" name="Int. J. Syst. Evol. Microbiol.">
        <title>The Global Catalogue of Microorganisms (GCM) 10K type strain sequencing project: providing services to taxonomists for standard genome sequencing and annotation.</title>
        <authorList>
            <consortium name="The Broad Institute Genomics Platform"/>
            <consortium name="The Broad Institute Genome Sequencing Center for Infectious Disease"/>
            <person name="Wu L."/>
            <person name="Ma J."/>
        </authorList>
    </citation>
    <scope>NUCLEOTIDE SEQUENCE [LARGE SCALE GENOMIC DNA]</scope>
    <source>
        <strain evidence="5">KCTC 23098</strain>
    </source>
</reference>
<dbReference type="NCBIfam" id="NF007797">
    <property type="entry name" value="PRK10502.1"/>
    <property type="match status" value="1"/>
</dbReference>
<comment type="similarity">
    <text evidence="1">Belongs to the transferase hexapeptide repeat family.</text>
</comment>
<feature type="transmembrane region" description="Helical" evidence="3">
    <location>
        <begin position="32"/>
        <end position="52"/>
    </location>
</feature>
<keyword evidence="5" id="KW-1185">Reference proteome</keyword>
<evidence type="ECO:0000313" key="4">
    <source>
        <dbReference type="EMBL" id="MFD2965383.1"/>
    </source>
</evidence>
<accession>A0ABW6B9W5</accession>
<dbReference type="Proteomes" id="UP001597560">
    <property type="component" value="Unassembled WGS sequence"/>
</dbReference>
<keyword evidence="2" id="KW-0808">Transferase</keyword>